<evidence type="ECO:0000313" key="4">
    <source>
        <dbReference type="EMBL" id="GFH40372.1"/>
    </source>
</evidence>
<keyword evidence="4" id="KW-0540">Nuclease</keyword>
<accession>A0A6A0B572</accession>
<sequence>MTSQADKIRESLKNHKWEPSRHYMDFHIAGFAYYDGLDVIDQLMLGQNVTLVVESDNPHDPEAVAIYFGSHKLGYVPSNKNSLLSTLLYYGHAAIFESRIQFVNLESHPERQFRVVVKIKDDRDAEAWAGF</sequence>
<comment type="caution">
    <text evidence="4">The sequence shown here is derived from an EMBL/GenBank/DDBJ whole genome shotgun (WGS) entry which is preliminary data.</text>
</comment>
<gene>
    <name evidence="4" type="ORF">Hs20B_07700</name>
</gene>
<dbReference type="SMART" id="SM00910">
    <property type="entry name" value="HIRAN"/>
    <property type="match status" value="1"/>
</dbReference>
<keyword evidence="1" id="KW-0479">Metal-binding</keyword>
<reference evidence="4 5" key="1">
    <citation type="submission" date="2020-02" db="EMBL/GenBank/DDBJ databases">
        <title>Draft genome sequence of Lactococcus sp. Hs20B0-1.</title>
        <authorList>
            <person name="Noda S."/>
            <person name="Yuki M."/>
            <person name="Ohkuma M."/>
        </authorList>
    </citation>
    <scope>NUCLEOTIDE SEQUENCE [LARGE SCALE GENOMIC DNA]</scope>
    <source>
        <strain evidence="4 5">Hs20B0-1</strain>
    </source>
</reference>
<evidence type="ECO:0000313" key="5">
    <source>
        <dbReference type="Proteomes" id="UP000475928"/>
    </source>
</evidence>
<dbReference type="Gene3D" id="3.30.70.2330">
    <property type="match status" value="1"/>
</dbReference>
<organism evidence="4 5">
    <name type="scientific">Pseudolactococcus insecticola</name>
    <dbReference type="NCBI Taxonomy" id="2709158"/>
    <lineage>
        <taxon>Bacteria</taxon>
        <taxon>Bacillati</taxon>
        <taxon>Bacillota</taxon>
        <taxon>Bacilli</taxon>
        <taxon>Lactobacillales</taxon>
        <taxon>Streptococcaceae</taxon>
        <taxon>Pseudolactococcus</taxon>
    </lineage>
</organism>
<dbReference type="GO" id="GO:0004519">
    <property type="term" value="F:endonuclease activity"/>
    <property type="evidence" value="ECO:0007669"/>
    <property type="project" value="UniProtKB-KW"/>
</dbReference>
<dbReference type="AlphaFoldDB" id="A0A6A0B572"/>
<keyword evidence="5" id="KW-1185">Reference proteome</keyword>
<dbReference type="GO" id="GO:0016818">
    <property type="term" value="F:hydrolase activity, acting on acid anhydrides, in phosphorus-containing anhydrides"/>
    <property type="evidence" value="ECO:0007669"/>
    <property type="project" value="InterPro"/>
</dbReference>
<evidence type="ECO:0000256" key="2">
    <source>
        <dbReference type="ARBA" id="ARBA00022801"/>
    </source>
</evidence>
<feature type="domain" description="HIRAN" evidence="3">
    <location>
        <begin position="21"/>
        <end position="123"/>
    </location>
</feature>
<dbReference type="EMBL" id="BLLH01000003">
    <property type="protein sequence ID" value="GFH40372.1"/>
    <property type="molecule type" value="Genomic_DNA"/>
</dbReference>
<dbReference type="GO" id="GO:0003676">
    <property type="term" value="F:nucleic acid binding"/>
    <property type="evidence" value="ECO:0007669"/>
    <property type="project" value="InterPro"/>
</dbReference>
<dbReference type="InterPro" id="IPR014905">
    <property type="entry name" value="HIRAN"/>
</dbReference>
<dbReference type="GO" id="GO:0008270">
    <property type="term" value="F:zinc ion binding"/>
    <property type="evidence" value="ECO:0007669"/>
    <property type="project" value="InterPro"/>
</dbReference>
<keyword evidence="2" id="KW-0378">Hydrolase</keyword>
<proteinExistence type="predicted"/>
<dbReference type="Pfam" id="PF08797">
    <property type="entry name" value="HIRAN"/>
    <property type="match status" value="1"/>
</dbReference>
<dbReference type="Proteomes" id="UP000475928">
    <property type="component" value="Unassembled WGS sequence"/>
</dbReference>
<dbReference type="RefSeq" id="WP_172355852.1">
    <property type="nucleotide sequence ID" value="NZ_BLLH01000003.1"/>
</dbReference>
<name>A0A6A0B572_9LACT</name>
<keyword evidence="4" id="KW-0255">Endonuclease</keyword>
<evidence type="ECO:0000256" key="1">
    <source>
        <dbReference type="ARBA" id="ARBA00022723"/>
    </source>
</evidence>
<evidence type="ECO:0000259" key="3">
    <source>
        <dbReference type="SMART" id="SM00910"/>
    </source>
</evidence>
<protein>
    <submittedName>
        <fullName evidence="4">Restriction endonuclease</fullName>
    </submittedName>
</protein>